<proteinExistence type="inferred from homology"/>
<dbReference type="InterPro" id="IPR011335">
    <property type="entry name" value="Restrct_endonuc-II-like"/>
</dbReference>
<keyword evidence="3 6" id="KW-0227">DNA damage</keyword>
<dbReference type="SUPFAM" id="SSF52980">
    <property type="entry name" value="Restriction endonuclease-like"/>
    <property type="match status" value="1"/>
</dbReference>
<protein>
    <recommendedName>
        <fullName evidence="6">Very short patch repair endonuclease</fullName>
        <ecNumber evidence="6">3.1.-.-</ecNumber>
    </recommendedName>
</protein>
<dbReference type="CDD" id="cd00221">
    <property type="entry name" value="Vsr"/>
    <property type="match status" value="1"/>
</dbReference>
<dbReference type="Pfam" id="PF03852">
    <property type="entry name" value="Vsr"/>
    <property type="match status" value="1"/>
</dbReference>
<dbReference type="PIRSF" id="PIRSF018267">
    <property type="entry name" value="VSR_endonuc"/>
    <property type="match status" value="1"/>
</dbReference>
<name>Q1ISL9_KORVE</name>
<keyword evidence="8" id="KW-1185">Reference proteome</keyword>
<keyword evidence="5 6" id="KW-0234">DNA repair</keyword>
<dbReference type="EC" id="3.1.-.-" evidence="6"/>
<dbReference type="HOGENOM" id="CLU_111913_3_0_0"/>
<reference evidence="7 8" key="1">
    <citation type="journal article" date="2009" name="Appl. Environ. Microbiol.">
        <title>Three genomes from the phylum Acidobacteria provide insight into the lifestyles of these microorganisms in soils.</title>
        <authorList>
            <person name="Ward N.L."/>
            <person name="Challacombe J.F."/>
            <person name="Janssen P.H."/>
            <person name="Henrissat B."/>
            <person name="Coutinho P.M."/>
            <person name="Wu M."/>
            <person name="Xie G."/>
            <person name="Haft D.H."/>
            <person name="Sait M."/>
            <person name="Badger J."/>
            <person name="Barabote R.D."/>
            <person name="Bradley B."/>
            <person name="Brettin T.S."/>
            <person name="Brinkac L.M."/>
            <person name="Bruce D."/>
            <person name="Creasy T."/>
            <person name="Daugherty S.C."/>
            <person name="Davidsen T.M."/>
            <person name="DeBoy R.T."/>
            <person name="Detter J.C."/>
            <person name="Dodson R.J."/>
            <person name="Durkin A.S."/>
            <person name="Ganapathy A."/>
            <person name="Gwinn-Giglio M."/>
            <person name="Han C.S."/>
            <person name="Khouri H."/>
            <person name="Kiss H."/>
            <person name="Kothari S.P."/>
            <person name="Madupu R."/>
            <person name="Nelson K.E."/>
            <person name="Nelson W.C."/>
            <person name="Paulsen I."/>
            <person name="Penn K."/>
            <person name="Ren Q."/>
            <person name="Rosovitz M.J."/>
            <person name="Selengut J.D."/>
            <person name="Shrivastava S."/>
            <person name="Sullivan S.A."/>
            <person name="Tapia R."/>
            <person name="Thompson L.S."/>
            <person name="Watkins K.L."/>
            <person name="Yang Q."/>
            <person name="Yu C."/>
            <person name="Zafar N."/>
            <person name="Zhou L."/>
            <person name="Kuske C.R."/>
        </authorList>
    </citation>
    <scope>NUCLEOTIDE SEQUENCE [LARGE SCALE GENOMIC DNA]</scope>
    <source>
        <strain evidence="7 8">Ellin345</strain>
    </source>
</reference>
<organism evidence="7 8">
    <name type="scientific">Koribacter versatilis (strain Ellin345)</name>
    <dbReference type="NCBI Taxonomy" id="204669"/>
    <lineage>
        <taxon>Bacteria</taxon>
        <taxon>Pseudomonadati</taxon>
        <taxon>Acidobacteriota</taxon>
        <taxon>Terriglobia</taxon>
        <taxon>Terriglobales</taxon>
        <taxon>Candidatus Korobacteraceae</taxon>
        <taxon>Candidatus Korobacter</taxon>
    </lineage>
</organism>
<evidence type="ECO:0000256" key="6">
    <source>
        <dbReference type="PIRNR" id="PIRNR018267"/>
    </source>
</evidence>
<dbReference type="NCBIfam" id="TIGR00632">
    <property type="entry name" value="vsr"/>
    <property type="match status" value="1"/>
</dbReference>
<keyword evidence="2 6" id="KW-0255">Endonuclease</keyword>
<dbReference type="eggNOG" id="COG3727">
    <property type="taxonomic scope" value="Bacteria"/>
</dbReference>
<dbReference type="Gene3D" id="3.40.960.10">
    <property type="entry name" value="VSR Endonuclease"/>
    <property type="match status" value="1"/>
</dbReference>
<dbReference type="InterPro" id="IPR004603">
    <property type="entry name" value="DNA_mismatch_endonuc_vsr"/>
</dbReference>
<dbReference type="OrthoDB" id="9801520at2"/>
<dbReference type="AlphaFoldDB" id="Q1ISL9"/>
<accession>Q1ISL9</accession>
<evidence type="ECO:0000313" key="8">
    <source>
        <dbReference type="Proteomes" id="UP000002432"/>
    </source>
</evidence>
<evidence type="ECO:0000313" key="7">
    <source>
        <dbReference type="EMBL" id="ABF40131.1"/>
    </source>
</evidence>
<comment type="function">
    <text evidence="6">May nick specific sequences that contain T:G mispairs resulting from m5C-deamination.</text>
</comment>
<comment type="similarity">
    <text evidence="6">Belongs to the vsr family.</text>
</comment>
<evidence type="ECO:0000256" key="5">
    <source>
        <dbReference type="ARBA" id="ARBA00023204"/>
    </source>
</evidence>
<dbReference type="Proteomes" id="UP000002432">
    <property type="component" value="Chromosome"/>
</dbReference>
<evidence type="ECO:0000256" key="1">
    <source>
        <dbReference type="ARBA" id="ARBA00022722"/>
    </source>
</evidence>
<dbReference type="EnsemblBacteria" id="ABF40131">
    <property type="protein sequence ID" value="ABF40131"/>
    <property type="gene ID" value="Acid345_1128"/>
</dbReference>
<evidence type="ECO:0000256" key="4">
    <source>
        <dbReference type="ARBA" id="ARBA00022801"/>
    </source>
</evidence>
<evidence type="ECO:0000256" key="2">
    <source>
        <dbReference type="ARBA" id="ARBA00022759"/>
    </source>
</evidence>
<dbReference type="KEGG" id="aba:Acid345_1128"/>
<dbReference type="GO" id="GO:0006298">
    <property type="term" value="P:mismatch repair"/>
    <property type="evidence" value="ECO:0007669"/>
    <property type="project" value="UniProtKB-UniRule"/>
</dbReference>
<keyword evidence="1 6" id="KW-0540">Nuclease</keyword>
<evidence type="ECO:0000256" key="3">
    <source>
        <dbReference type="ARBA" id="ARBA00022763"/>
    </source>
</evidence>
<dbReference type="RefSeq" id="WP_011521933.1">
    <property type="nucleotide sequence ID" value="NC_008009.1"/>
</dbReference>
<keyword evidence="4 6" id="KW-0378">Hydrolase</keyword>
<sequence length="135" mass="16447">MDTISKARRSDNMRRITSESTTPELLVRRLVHAMGYRYRLHVKNLPGKPDLVFPARRKIIEVRGCFWHQHRHCIDGKMPKSRSEYWIPKLTRNKLRDRQNLRKLRRYGWDVLLIWECEVREQADVSARIRRFLEH</sequence>
<dbReference type="STRING" id="204669.Acid345_1128"/>
<dbReference type="REBASE" id="12729">
    <property type="entry name" value="V.KveORF1127P"/>
</dbReference>
<dbReference type="GO" id="GO:0004519">
    <property type="term" value="F:endonuclease activity"/>
    <property type="evidence" value="ECO:0007669"/>
    <property type="project" value="UniProtKB-KW"/>
</dbReference>
<dbReference type="GO" id="GO:0016787">
    <property type="term" value="F:hydrolase activity"/>
    <property type="evidence" value="ECO:0007669"/>
    <property type="project" value="UniProtKB-KW"/>
</dbReference>
<gene>
    <name evidence="7" type="ordered locus">Acid345_1128</name>
</gene>
<dbReference type="EMBL" id="CP000360">
    <property type="protein sequence ID" value="ABF40131.1"/>
    <property type="molecule type" value="Genomic_DNA"/>
</dbReference>